<sequence>MIEQMDVSTFIFQVYEIQWDLTATGQPQSNAILVHRTLNRIPFRFQNLAWQIENKRDILSLPKLSARLHNEEHYIFICQDEPKEALMMPICNVVERHYKSQQCNYGFRSSRYPLGGHQKQPINADYFIYNKCKQRGYTSRYCPALTPPRPRHHTSMPHKGDKDNQKRFLGNLRFFSTWGSFRSGEDQGLSSTYGADILKDTSGELYLSHFP</sequence>
<dbReference type="Proteomes" id="UP000006727">
    <property type="component" value="Chromosome 2"/>
</dbReference>
<dbReference type="InParanoid" id="A0A2K1L0Y3"/>
<reference evidence="2 4" key="2">
    <citation type="journal article" date="2018" name="Plant J.">
        <title>The Physcomitrella patens chromosome-scale assembly reveals moss genome structure and evolution.</title>
        <authorList>
            <person name="Lang D."/>
            <person name="Ullrich K.K."/>
            <person name="Murat F."/>
            <person name="Fuchs J."/>
            <person name="Jenkins J."/>
            <person name="Haas F.B."/>
            <person name="Piednoel M."/>
            <person name="Gundlach H."/>
            <person name="Van Bel M."/>
            <person name="Meyberg R."/>
            <person name="Vives C."/>
            <person name="Morata J."/>
            <person name="Symeonidi A."/>
            <person name="Hiss M."/>
            <person name="Muchero W."/>
            <person name="Kamisugi Y."/>
            <person name="Saleh O."/>
            <person name="Blanc G."/>
            <person name="Decker E.L."/>
            <person name="van Gessel N."/>
            <person name="Grimwood J."/>
            <person name="Hayes R.D."/>
            <person name="Graham S.W."/>
            <person name="Gunter L.E."/>
            <person name="McDaniel S.F."/>
            <person name="Hoernstein S.N.W."/>
            <person name="Larsson A."/>
            <person name="Li F.W."/>
            <person name="Perroud P.F."/>
            <person name="Phillips J."/>
            <person name="Ranjan P."/>
            <person name="Rokshar D.S."/>
            <person name="Rothfels C.J."/>
            <person name="Schneider L."/>
            <person name="Shu S."/>
            <person name="Stevenson D.W."/>
            <person name="Thummler F."/>
            <person name="Tillich M."/>
            <person name="Villarreal Aguilar J.C."/>
            <person name="Widiez T."/>
            <person name="Wong G.K."/>
            <person name="Wymore A."/>
            <person name="Zhang Y."/>
            <person name="Zimmer A.D."/>
            <person name="Quatrano R.S."/>
            <person name="Mayer K.F.X."/>
            <person name="Goodstein D."/>
            <person name="Casacuberta J.M."/>
            <person name="Vandepoele K."/>
            <person name="Reski R."/>
            <person name="Cuming A.C."/>
            <person name="Tuskan G.A."/>
            <person name="Maumus F."/>
            <person name="Salse J."/>
            <person name="Schmutz J."/>
            <person name="Rensing S.A."/>
        </authorList>
    </citation>
    <scope>NUCLEOTIDE SEQUENCE [LARGE SCALE GENOMIC DNA]</scope>
    <source>
        <strain evidence="3 4">cv. Gransden 2004</strain>
    </source>
</reference>
<keyword evidence="4" id="KW-1185">Reference proteome</keyword>
<protein>
    <submittedName>
        <fullName evidence="2 3">Uncharacterized protein</fullName>
    </submittedName>
</protein>
<accession>A0A2K1L0Y3</accession>
<dbReference type="EnsemblPlants" id="Pp3c2_10296V3.1">
    <property type="protein sequence ID" value="PAC:32935283.CDS.1"/>
    <property type="gene ID" value="Pp3c2_10296"/>
</dbReference>
<dbReference type="Gramene" id="Pp3c2_10296V3.1">
    <property type="protein sequence ID" value="PAC:32935283.CDS.1"/>
    <property type="gene ID" value="Pp3c2_10296"/>
</dbReference>
<proteinExistence type="predicted"/>
<dbReference type="AlphaFoldDB" id="A0A2K1L0Y3"/>
<evidence type="ECO:0000313" key="2">
    <source>
        <dbReference type="EMBL" id="PNR59690.1"/>
    </source>
</evidence>
<gene>
    <name evidence="2" type="ORF">PHYPA_002482</name>
</gene>
<reference evidence="3" key="3">
    <citation type="submission" date="2020-12" db="UniProtKB">
        <authorList>
            <consortium name="EnsemblPlants"/>
        </authorList>
    </citation>
    <scope>IDENTIFICATION</scope>
</reference>
<organism evidence="2">
    <name type="scientific">Physcomitrium patens</name>
    <name type="common">Spreading-leaved earth moss</name>
    <name type="synonym">Physcomitrella patens</name>
    <dbReference type="NCBI Taxonomy" id="3218"/>
    <lineage>
        <taxon>Eukaryota</taxon>
        <taxon>Viridiplantae</taxon>
        <taxon>Streptophyta</taxon>
        <taxon>Embryophyta</taxon>
        <taxon>Bryophyta</taxon>
        <taxon>Bryophytina</taxon>
        <taxon>Bryopsida</taxon>
        <taxon>Funariidae</taxon>
        <taxon>Funariales</taxon>
        <taxon>Funariaceae</taxon>
        <taxon>Physcomitrium</taxon>
    </lineage>
</organism>
<evidence type="ECO:0000313" key="3">
    <source>
        <dbReference type="EnsemblPlants" id="PAC:32935283.CDS.1"/>
    </source>
</evidence>
<evidence type="ECO:0000256" key="1">
    <source>
        <dbReference type="SAM" id="MobiDB-lite"/>
    </source>
</evidence>
<name>A0A2K1L0Y3_PHYPA</name>
<reference evidence="2 4" key="1">
    <citation type="journal article" date="2008" name="Science">
        <title>The Physcomitrella genome reveals evolutionary insights into the conquest of land by plants.</title>
        <authorList>
            <person name="Rensing S."/>
            <person name="Lang D."/>
            <person name="Zimmer A."/>
            <person name="Terry A."/>
            <person name="Salamov A."/>
            <person name="Shapiro H."/>
            <person name="Nishiyama T."/>
            <person name="Perroud P.-F."/>
            <person name="Lindquist E."/>
            <person name="Kamisugi Y."/>
            <person name="Tanahashi T."/>
            <person name="Sakakibara K."/>
            <person name="Fujita T."/>
            <person name="Oishi K."/>
            <person name="Shin-I T."/>
            <person name="Kuroki Y."/>
            <person name="Toyoda A."/>
            <person name="Suzuki Y."/>
            <person name="Hashimoto A."/>
            <person name="Yamaguchi K."/>
            <person name="Sugano A."/>
            <person name="Kohara Y."/>
            <person name="Fujiyama A."/>
            <person name="Anterola A."/>
            <person name="Aoki S."/>
            <person name="Ashton N."/>
            <person name="Barbazuk W.B."/>
            <person name="Barker E."/>
            <person name="Bennetzen J."/>
            <person name="Bezanilla M."/>
            <person name="Blankenship R."/>
            <person name="Cho S.H."/>
            <person name="Dutcher S."/>
            <person name="Estelle M."/>
            <person name="Fawcett J.A."/>
            <person name="Gundlach H."/>
            <person name="Hanada K."/>
            <person name="Heyl A."/>
            <person name="Hicks K.A."/>
            <person name="Hugh J."/>
            <person name="Lohr M."/>
            <person name="Mayer K."/>
            <person name="Melkozernov A."/>
            <person name="Murata T."/>
            <person name="Nelson D."/>
            <person name="Pils B."/>
            <person name="Prigge M."/>
            <person name="Reiss B."/>
            <person name="Renner T."/>
            <person name="Rombauts S."/>
            <person name="Rushton P."/>
            <person name="Sanderfoot A."/>
            <person name="Schween G."/>
            <person name="Shiu S.-H."/>
            <person name="Stueber K."/>
            <person name="Theodoulou F.L."/>
            <person name="Tu H."/>
            <person name="Van de Peer Y."/>
            <person name="Verrier P.J."/>
            <person name="Waters E."/>
            <person name="Wood A."/>
            <person name="Yang L."/>
            <person name="Cove D."/>
            <person name="Cuming A."/>
            <person name="Hasebe M."/>
            <person name="Lucas S."/>
            <person name="Mishler D.B."/>
            <person name="Reski R."/>
            <person name="Grigoriev I."/>
            <person name="Quatrano R.S."/>
            <person name="Boore J.L."/>
        </authorList>
    </citation>
    <scope>NUCLEOTIDE SEQUENCE [LARGE SCALE GENOMIC DNA]</scope>
    <source>
        <strain evidence="3 4">cv. Gransden 2004</strain>
    </source>
</reference>
<feature type="region of interest" description="Disordered" evidence="1">
    <location>
        <begin position="144"/>
        <end position="163"/>
    </location>
</feature>
<dbReference type="EMBL" id="ABEU02000002">
    <property type="protein sequence ID" value="PNR59690.1"/>
    <property type="molecule type" value="Genomic_DNA"/>
</dbReference>
<evidence type="ECO:0000313" key="4">
    <source>
        <dbReference type="Proteomes" id="UP000006727"/>
    </source>
</evidence>